<dbReference type="Proteomes" id="UP000037035">
    <property type="component" value="Unassembled WGS sequence"/>
</dbReference>
<keyword evidence="2" id="KW-0479">Metal-binding</keyword>
<evidence type="ECO:0000256" key="2">
    <source>
        <dbReference type="PROSITE-ProRule" id="PRU00047"/>
    </source>
</evidence>
<dbReference type="SMART" id="SM00343">
    <property type="entry name" value="ZnF_C2HC"/>
    <property type="match status" value="1"/>
</dbReference>
<feature type="domain" description="CCHC-type" evidence="4">
    <location>
        <begin position="224"/>
        <end position="238"/>
    </location>
</feature>
<dbReference type="AlphaFoldDB" id="A0A0L6UE72"/>
<keyword evidence="2" id="KW-0862">Zinc</keyword>
<keyword evidence="6" id="KW-1185">Reference proteome</keyword>
<evidence type="ECO:0000259" key="4">
    <source>
        <dbReference type="PROSITE" id="PS50158"/>
    </source>
</evidence>
<dbReference type="EMBL" id="LAVV01012577">
    <property type="protein sequence ID" value="KNZ46552.1"/>
    <property type="molecule type" value="Genomic_DNA"/>
</dbReference>
<dbReference type="InterPro" id="IPR001878">
    <property type="entry name" value="Znf_CCHC"/>
</dbReference>
<dbReference type="InterPro" id="IPR036875">
    <property type="entry name" value="Znf_CCHC_sf"/>
</dbReference>
<dbReference type="OrthoDB" id="2514797at2759"/>
<evidence type="ECO:0000313" key="6">
    <source>
        <dbReference type="Proteomes" id="UP000037035"/>
    </source>
</evidence>
<sequence length="277" mass="31590">MEQQLLKLGELLHSTTRSENREDAPRESADIGSQELLSKLEDYSEAHRTDLLQLHNKIYRMMSQYRAEGGRLREEVASLTAEVNAPERFSTRQPTEAAWRRKKRLAFDMDKFVPGNSEPSQWVTRQVNRLKCFEANANQETINFKLMSLMEGEVEYAVKSAMRRPDADLSEFINILEDICDKTRRKRFQPKPGMVQNGKPVNVSAQKGATGDKDKQKAMKNKIKCYTCGETGHTSRRCHKNVNAIEDNLDEGFDRDLGSDIESEGPVIGESSMATLW</sequence>
<name>A0A0L6UE72_9BASI</name>
<dbReference type="PROSITE" id="PS50158">
    <property type="entry name" value="ZF_CCHC"/>
    <property type="match status" value="1"/>
</dbReference>
<dbReference type="GO" id="GO:0003676">
    <property type="term" value="F:nucleic acid binding"/>
    <property type="evidence" value="ECO:0007669"/>
    <property type="project" value="InterPro"/>
</dbReference>
<keyword evidence="1" id="KW-0507">mRNA processing</keyword>
<feature type="region of interest" description="Disordered" evidence="3">
    <location>
        <begin position="1"/>
        <end position="31"/>
    </location>
</feature>
<evidence type="ECO:0000313" key="5">
    <source>
        <dbReference type="EMBL" id="KNZ46552.1"/>
    </source>
</evidence>
<proteinExistence type="predicted"/>
<organism evidence="5 6">
    <name type="scientific">Puccinia sorghi</name>
    <dbReference type="NCBI Taxonomy" id="27349"/>
    <lineage>
        <taxon>Eukaryota</taxon>
        <taxon>Fungi</taxon>
        <taxon>Dikarya</taxon>
        <taxon>Basidiomycota</taxon>
        <taxon>Pucciniomycotina</taxon>
        <taxon>Pucciniomycetes</taxon>
        <taxon>Pucciniales</taxon>
        <taxon>Pucciniaceae</taxon>
        <taxon>Puccinia</taxon>
    </lineage>
</organism>
<evidence type="ECO:0000256" key="3">
    <source>
        <dbReference type="SAM" id="MobiDB-lite"/>
    </source>
</evidence>
<dbReference type="Gene3D" id="4.10.60.10">
    <property type="entry name" value="Zinc finger, CCHC-type"/>
    <property type="match status" value="1"/>
</dbReference>
<protein>
    <recommendedName>
        <fullName evidence="4">CCHC-type domain-containing protein</fullName>
    </recommendedName>
</protein>
<evidence type="ECO:0000256" key="1">
    <source>
        <dbReference type="ARBA" id="ARBA00022664"/>
    </source>
</evidence>
<dbReference type="Pfam" id="PF00098">
    <property type="entry name" value="zf-CCHC"/>
    <property type="match status" value="1"/>
</dbReference>
<feature type="region of interest" description="Disordered" evidence="3">
    <location>
        <begin position="189"/>
        <end position="216"/>
    </location>
</feature>
<dbReference type="GO" id="GO:0006397">
    <property type="term" value="P:mRNA processing"/>
    <property type="evidence" value="ECO:0007669"/>
    <property type="project" value="UniProtKB-KW"/>
</dbReference>
<keyword evidence="2" id="KW-0863">Zinc-finger</keyword>
<dbReference type="SUPFAM" id="SSF57756">
    <property type="entry name" value="Retrovirus zinc finger-like domains"/>
    <property type="match status" value="1"/>
</dbReference>
<accession>A0A0L6UE72</accession>
<gene>
    <name evidence="5" type="ORF">VP01_7174g2</name>
</gene>
<comment type="caution">
    <text evidence="5">The sequence shown here is derived from an EMBL/GenBank/DDBJ whole genome shotgun (WGS) entry which is preliminary data.</text>
</comment>
<feature type="region of interest" description="Disordered" evidence="3">
    <location>
        <begin position="258"/>
        <end position="277"/>
    </location>
</feature>
<feature type="compositionally biased region" description="Basic and acidic residues" evidence="3">
    <location>
        <begin position="16"/>
        <end position="29"/>
    </location>
</feature>
<reference evidence="5 6" key="1">
    <citation type="submission" date="2015-08" db="EMBL/GenBank/DDBJ databases">
        <title>Next Generation Sequencing and Analysis of the Genome of Puccinia sorghi L Schw, the Causal Agent of Maize Common Rust.</title>
        <authorList>
            <person name="Rochi L."/>
            <person name="Burguener G."/>
            <person name="Darino M."/>
            <person name="Turjanski A."/>
            <person name="Kreff E."/>
            <person name="Dieguez M.J."/>
            <person name="Sacco F."/>
        </authorList>
    </citation>
    <scope>NUCLEOTIDE SEQUENCE [LARGE SCALE GENOMIC DNA]</scope>
    <source>
        <strain evidence="5 6">RO10H11247</strain>
    </source>
</reference>
<dbReference type="GO" id="GO:0008270">
    <property type="term" value="F:zinc ion binding"/>
    <property type="evidence" value="ECO:0007669"/>
    <property type="project" value="UniProtKB-KW"/>
</dbReference>
<dbReference type="VEuPathDB" id="FungiDB:VP01_7174g2"/>